<evidence type="ECO:0000313" key="2">
    <source>
        <dbReference type="EMBL" id="GGC89945.1"/>
    </source>
</evidence>
<dbReference type="RefSeq" id="WP_150277215.1">
    <property type="nucleotide sequence ID" value="NZ_BMFF01000001.1"/>
</dbReference>
<gene>
    <name evidence="2" type="ORF">GCM10007418_07070</name>
</gene>
<dbReference type="Pfam" id="PF20232">
    <property type="entry name" value="T6SS_FHA_C"/>
    <property type="match status" value="1"/>
</dbReference>
<name>A0ABQ1PA94_9GAMM</name>
<organism evidence="2 3">
    <name type="scientific">Halopseudomonas salina</name>
    <dbReference type="NCBI Taxonomy" id="1323744"/>
    <lineage>
        <taxon>Bacteria</taxon>
        <taxon>Pseudomonadati</taxon>
        <taxon>Pseudomonadota</taxon>
        <taxon>Gammaproteobacteria</taxon>
        <taxon>Pseudomonadales</taxon>
        <taxon>Pseudomonadaceae</taxon>
        <taxon>Halopseudomonas</taxon>
    </lineage>
</organism>
<dbReference type="InterPro" id="IPR017735">
    <property type="entry name" value="T6SS_FHA"/>
</dbReference>
<proteinExistence type="predicted"/>
<dbReference type="CDD" id="cd00060">
    <property type="entry name" value="FHA"/>
    <property type="match status" value="1"/>
</dbReference>
<dbReference type="InterPro" id="IPR046883">
    <property type="entry name" value="T6SS_FHA_C"/>
</dbReference>
<evidence type="ECO:0000313" key="3">
    <source>
        <dbReference type="Proteomes" id="UP000638188"/>
    </source>
</evidence>
<reference evidence="3" key="1">
    <citation type="journal article" date="2019" name="Int. J. Syst. Evol. Microbiol.">
        <title>The Global Catalogue of Microorganisms (GCM) 10K type strain sequencing project: providing services to taxonomists for standard genome sequencing and annotation.</title>
        <authorList>
            <consortium name="The Broad Institute Genomics Platform"/>
            <consortium name="The Broad Institute Genome Sequencing Center for Infectious Disease"/>
            <person name="Wu L."/>
            <person name="Ma J."/>
        </authorList>
    </citation>
    <scope>NUCLEOTIDE SEQUENCE [LARGE SCALE GENOMIC DNA]</scope>
    <source>
        <strain evidence="3">CGMCC 1.12482</strain>
    </source>
</reference>
<sequence length="401" mass="44498">MELIMDLVGNQQFVTDTPVSKTFRQAGGMIGRAEECDWVIPDRKRVVSSRHAEVSFHEGSFYLTDTSSNGILLKATNTLLPKGQPQRIEHGALYAFGDFDIRARIIQDPAVFSQDFGKPQPAGSIIPDDAFLDLDPLAALDQQEQLYAESEELDLLNQHAGSDTQQAQDHARIDMVNLTVPELVEPPAPPVQQRPAPAPAATPLADGFWTQFSEALGMPLDDMDETQRQAVALRSARLLRQSVGNLQQSLRNRNELKAELKLATTSIEGGSSNPLKFCASANQALNAMLRPGVTGQMPAEQAVNRAYRDLQAHQVALIAASRAAVKGILEHLSPEQLTLRFERENKSRLSTAGSRWRAYTHLYQALQREEDWSQKLFARDFVMAYEEQIRLIATLNTDLQG</sequence>
<dbReference type="EMBL" id="BMFF01000001">
    <property type="protein sequence ID" value="GGC89945.1"/>
    <property type="molecule type" value="Genomic_DNA"/>
</dbReference>
<dbReference type="PROSITE" id="PS50006">
    <property type="entry name" value="FHA_DOMAIN"/>
    <property type="match status" value="1"/>
</dbReference>
<dbReference type="NCBIfam" id="TIGR03354">
    <property type="entry name" value="VI_FHA"/>
    <property type="match status" value="1"/>
</dbReference>
<dbReference type="InterPro" id="IPR008984">
    <property type="entry name" value="SMAD_FHA_dom_sf"/>
</dbReference>
<dbReference type="InterPro" id="IPR000253">
    <property type="entry name" value="FHA_dom"/>
</dbReference>
<accession>A0ABQ1PA94</accession>
<evidence type="ECO:0000259" key="1">
    <source>
        <dbReference type="PROSITE" id="PS50006"/>
    </source>
</evidence>
<dbReference type="Proteomes" id="UP000638188">
    <property type="component" value="Unassembled WGS sequence"/>
</dbReference>
<feature type="domain" description="FHA" evidence="1">
    <location>
        <begin position="28"/>
        <end position="78"/>
    </location>
</feature>
<dbReference type="Gene3D" id="2.60.200.20">
    <property type="match status" value="1"/>
</dbReference>
<keyword evidence="3" id="KW-1185">Reference proteome</keyword>
<protein>
    <submittedName>
        <fullName evidence="2">Phosphopeptide-binding protein</fullName>
    </submittedName>
</protein>
<dbReference type="SUPFAM" id="SSF49879">
    <property type="entry name" value="SMAD/FHA domain"/>
    <property type="match status" value="1"/>
</dbReference>
<comment type="caution">
    <text evidence="2">The sequence shown here is derived from an EMBL/GenBank/DDBJ whole genome shotgun (WGS) entry which is preliminary data.</text>
</comment>
<dbReference type="Pfam" id="PF00498">
    <property type="entry name" value="FHA"/>
    <property type="match status" value="1"/>
</dbReference>